<dbReference type="Gene3D" id="3.20.20.190">
    <property type="entry name" value="Phosphatidylinositol (PI) phosphodiesterase"/>
    <property type="match status" value="1"/>
</dbReference>
<dbReference type="GO" id="GO:0006629">
    <property type="term" value="P:lipid metabolic process"/>
    <property type="evidence" value="ECO:0007669"/>
    <property type="project" value="InterPro"/>
</dbReference>
<dbReference type="InterPro" id="IPR017946">
    <property type="entry name" value="PLC-like_Pdiesterase_TIM-brl"/>
</dbReference>
<dbReference type="PROSITE" id="PS51704">
    <property type="entry name" value="GP_PDE"/>
    <property type="match status" value="1"/>
</dbReference>
<dbReference type="Pfam" id="PF03009">
    <property type="entry name" value="GDPD"/>
    <property type="match status" value="1"/>
</dbReference>
<dbReference type="PANTHER" id="PTHR46211">
    <property type="entry name" value="GLYCEROPHOSPHORYL DIESTER PHOSPHODIESTERASE"/>
    <property type="match status" value="1"/>
</dbReference>
<organism evidence="2">
    <name type="scientific">freshwater metagenome</name>
    <dbReference type="NCBI Taxonomy" id="449393"/>
    <lineage>
        <taxon>unclassified sequences</taxon>
        <taxon>metagenomes</taxon>
        <taxon>ecological metagenomes</taxon>
    </lineage>
</organism>
<dbReference type="SUPFAM" id="SSF51695">
    <property type="entry name" value="PLC-like phosphodiesterases"/>
    <property type="match status" value="1"/>
</dbReference>
<dbReference type="AlphaFoldDB" id="A0A6J6IBF8"/>
<evidence type="ECO:0000313" key="2">
    <source>
        <dbReference type="EMBL" id="CAB4621225.1"/>
    </source>
</evidence>
<name>A0A6J6IBF8_9ZZZZ</name>
<protein>
    <submittedName>
        <fullName evidence="2">Unannotated protein</fullName>
    </submittedName>
</protein>
<dbReference type="InterPro" id="IPR030395">
    <property type="entry name" value="GP_PDE_dom"/>
</dbReference>
<feature type="domain" description="GP-PDE" evidence="1">
    <location>
        <begin position="1"/>
        <end position="211"/>
    </location>
</feature>
<dbReference type="GO" id="GO:0008081">
    <property type="term" value="F:phosphoric diester hydrolase activity"/>
    <property type="evidence" value="ECO:0007669"/>
    <property type="project" value="InterPro"/>
</dbReference>
<gene>
    <name evidence="2" type="ORF">UFOPK1889_00921</name>
</gene>
<sequence>MLPDNTLESFTLALRLGANGLETDIWCTSDGQVVLDHDGAVRRFGRQRPISNVARNQLPAHIPSLSELFDTCGVDFDLSIDVKDEKAFDSIVDIARENNFDLNRLWLCHHKIDTTCAMRKRFDDVRFVDSSRLSRIKEGVERRVATLSQHGVDVLNMHITDWNGGFVTLAHKFDVLAFGWDLQFDYVIERGLRLGLDAVYSDHVDVLVDMYSAEIGHAPRR</sequence>
<evidence type="ECO:0000259" key="1">
    <source>
        <dbReference type="PROSITE" id="PS51704"/>
    </source>
</evidence>
<dbReference type="PANTHER" id="PTHR46211:SF14">
    <property type="entry name" value="GLYCEROPHOSPHODIESTER PHOSPHODIESTERASE"/>
    <property type="match status" value="1"/>
</dbReference>
<proteinExistence type="predicted"/>
<dbReference type="EMBL" id="CAEZUZ010000164">
    <property type="protein sequence ID" value="CAB4621225.1"/>
    <property type="molecule type" value="Genomic_DNA"/>
</dbReference>
<reference evidence="2" key="1">
    <citation type="submission" date="2020-05" db="EMBL/GenBank/DDBJ databases">
        <authorList>
            <person name="Chiriac C."/>
            <person name="Salcher M."/>
            <person name="Ghai R."/>
            <person name="Kavagutti S V."/>
        </authorList>
    </citation>
    <scope>NUCLEOTIDE SEQUENCE</scope>
</reference>
<accession>A0A6J6IBF8</accession>